<comment type="catalytic activity">
    <reaction evidence="2">
        <text>a 3'-end 2',3'-cyclophospho-ribonucleotide-RNA + H2O = a 3'-end 2'-phospho-ribonucleotide-RNA + H(+)</text>
        <dbReference type="Rhea" id="RHEA:11828"/>
        <dbReference type="Rhea" id="RHEA-COMP:10464"/>
        <dbReference type="Rhea" id="RHEA-COMP:17353"/>
        <dbReference type="ChEBI" id="CHEBI:15377"/>
        <dbReference type="ChEBI" id="CHEBI:15378"/>
        <dbReference type="ChEBI" id="CHEBI:83064"/>
        <dbReference type="ChEBI" id="CHEBI:173113"/>
        <dbReference type="EC" id="3.1.4.58"/>
    </reaction>
</comment>
<evidence type="ECO:0000313" key="4">
    <source>
        <dbReference type="Proteomes" id="UP000252174"/>
    </source>
</evidence>
<dbReference type="InterPro" id="IPR009097">
    <property type="entry name" value="Cyclic_Pdiesterase"/>
</dbReference>
<dbReference type="EC" id="3.1.4.58" evidence="2"/>
<dbReference type="OrthoDB" id="7061261at2"/>
<keyword evidence="3" id="KW-0436">Ligase</keyword>
<comment type="function">
    <text evidence="2">Hydrolyzes RNA 2',3'-cyclic phosphodiester to an RNA 2'-phosphomonoester.</text>
</comment>
<evidence type="ECO:0000256" key="2">
    <source>
        <dbReference type="HAMAP-Rule" id="MF_01940"/>
    </source>
</evidence>
<dbReference type="GO" id="GO:0004113">
    <property type="term" value="F:2',3'-cyclic-nucleotide 3'-phosphodiesterase activity"/>
    <property type="evidence" value="ECO:0007669"/>
    <property type="project" value="InterPro"/>
</dbReference>
<dbReference type="Proteomes" id="UP000252174">
    <property type="component" value="Unassembled WGS sequence"/>
</dbReference>
<comment type="similarity">
    <text evidence="2">Belongs to the 2H phosphoesterase superfamily. ThpR family.</text>
</comment>
<feature type="short sequence motif" description="HXTX 2" evidence="2">
    <location>
        <begin position="135"/>
        <end position="138"/>
    </location>
</feature>
<dbReference type="InterPro" id="IPR004175">
    <property type="entry name" value="RNA_CPDase"/>
</dbReference>
<dbReference type="SUPFAM" id="SSF55144">
    <property type="entry name" value="LigT-like"/>
    <property type="match status" value="1"/>
</dbReference>
<name>A0A369AU32_9BURK</name>
<evidence type="ECO:0000313" key="3">
    <source>
        <dbReference type="EMBL" id="RCX11766.1"/>
    </source>
</evidence>
<dbReference type="GO" id="GO:0016874">
    <property type="term" value="F:ligase activity"/>
    <property type="evidence" value="ECO:0007669"/>
    <property type="project" value="UniProtKB-KW"/>
</dbReference>
<feature type="short sequence motif" description="HXTX 1" evidence="2">
    <location>
        <begin position="55"/>
        <end position="58"/>
    </location>
</feature>
<evidence type="ECO:0000256" key="1">
    <source>
        <dbReference type="ARBA" id="ARBA00022801"/>
    </source>
</evidence>
<dbReference type="HAMAP" id="MF_01940">
    <property type="entry name" value="RNA_CPDase"/>
    <property type="match status" value="1"/>
</dbReference>
<dbReference type="Gene3D" id="3.90.1140.10">
    <property type="entry name" value="Cyclic phosphodiesterase"/>
    <property type="match status" value="1"/>
</dbReference>
<dbReference type="GO" id="GO:0008664">
    <property type="term" value="F:RNA 2',3'-cyclic 3'-phosphodiesterase activity"/>
    <property type="evidence" value="ECO:0007669"/>
    <property type="project" value="UniProtKB-EC"/>
</dbReference>
<keyword evidence="4" id="KW-1185">Reference proteome</keyword>
<dbReference type="PANTHER" id="PTHR35561">
    <property type="entry name" value="RNA 2',3'-CYCLIC PHOSPHODIESTERASE"/>
    <property type="match status" value="1"/>
</dbReference>
<comment type="caution">
    <text evidence="3">The sequence shown here is derived from an EMBL/GenBank/DDBJ whole genome shotgun (WGS) entry which is preliminary data.</text>
</comment>
<dbReference type="AlphaFoldDB" id="A0A369AU32"/>
<feature type="active site" description="Proton acceptor" evidence="2">
    <location>
        <position position="135"/>
    </location>
</feature>
<dbReference type="Pfam" id="PF13563">
    <property type="entry name" value="2_5_RNA_ligase2"/>
    <property type="match status" value="1"/>
</dbReference>
<reference evidence="3 4" key="1">
    <citation type="submission" date="2018-07" db="EMBL/GenBank/DDBJ databases">
        <title>Genomic Encyclopedia of Type Strains, Phase IV (KMG-IV): sequencing the most valuable type-strain genomes for metagenomic binning, comparative biology and taxonomic classification.</title>
        <authorList>
            <person name="Goeker M."/>
        </authorList>
    </citation>
    <scope>NUCLEOTIDE SEQUENCE [LARGE SCALE GENOMIC DNA]</scope>
    <source>
        <strain evidence="3 4">DSM 100911</strain>
    </source>
</reference>
<keyword evidence="1 2" id="KW-0378">Hydrolase</keyword>
<accession>A0A369AU32</accession>
<dbReference type="RefSeq" id="WP_144686922.1">
    <property type="nucleotide sequence ID" value="NZ_QPJU01000001.1"/>
</dbReference>
<dbReference type="PANTHER" id="PTHR35561:SF1">
    <property type="entry name" value="RNA 2',3'-CYCLIC PHOSPHODIESTERASE"/>
    <property type="match status" value="1"/>
</dbReference>
<protein>
    <recommendedName>
        <fullName evidence="2">RNA 2',3'-cyclic phosphodiesterase</fullName>
        <shortName evidence="2">RNA 2',3'-CPDase</shortName>
        <ecNumber evidence="2">3.1.4.58</ecNumber>
    </recommendedName>
</protein>
<dbReference type="NCBIfam" id="TIGR02258">
    <property type="entry name" value="2_5_ligase"/>
    <property type="match status" value="1"/>
</dbReference>
<proteinExistence type="inferred from homology"/>
<dbReference type="EMBL" id="QPJU01000001">
    <property type="protein sequence ID" value="RCX11766.1"/>
    <property type="molecule type" value="Genomic_DNA"/>
</dbReference>
<organism evidence="3 4">
    <name type="scientific">Extensimonas vulgaris</name>
    <dbReference type="NCBI Taxonomy" id="1031594"/>
    <lineage>
        <taxon>Bacteria</taxon>
        <taxon>Pseudomonadati</taxon>
        <taxon>Pseudomonadota</taxon>
        <taxon>Betaproteobacteria</taxon>
        <taxon>Burkholderiales</taxon>
        <taxon>Comamonadaceae</taxon>
        <taxon>Extensimonas</taxon>
    </lineage>
</organism>
<gene>
    <name evidence="3" type="ORF">DFR45_101295</name>
</gene>
<sequence length="202" mass="22010">MSTPAPCLPAPAAPATARLFLALWPPVGWAADLVQRFGLDAAGARNRKVPPQQIHLTLHFLGSVPRSQLPALVEGLRVPFAPFDLVFRRCERWPRGMLVALPDALPPALAALHAALGAALQRLGLPVEQRAFRPHITLARRYEAEDAQEAPVPAALASPVRWHVSRYALVESHPVMAPDAPRKTVGTRYQVLHHYNASAAPR</sequence>
<feature type="active site" description="Proton donor" evidence="2">
    <location>
        <position position="55"/>
    </location>
</feature>